<organism evidence="2 3">
    <name type="scientific">Succinivibrio dextrinosolvens DSM 3072</name>
    <dbReference type="NCBI Taxonomy" id="1123324"/>
    <lineage>
        <taxon>Bacteria</taxon>
        <taxon>Pseudomonadati</taxon>
        <taxon>Pseudomonadota</taxon>
        <taxon>Gammaproteobacteria</taxon>
        <taxon>Aeromonadales</taxon>
        <taxon>Succinivibrionaceae</taxon>
        <taxon>Succinivibrio</taxon>
    </lineage>
</organism>
<reference evidence="3" key="1">
    <citation type="submission" date="2017-02" db="EMBL/GenBank/DDBJ databases">
        <authorList>
            <person name="Varghese N."/>
            <person name="Submissions S."/>
        </authorList>
    </citation>
    <scope>NUCLEOTIDE SEQUENCE [LARGE SCALE GENOMIC DNA]</scope>
    <source>
        <strain evidence="3">DSM 3072</strain>
    </source>
</reference>
<dbReference type="Pfam" id="PF15615">
    <property type="entry name" value="TerB_C"/>
    <property type="match status" value="1"/>
</dbReference>
<accession>A0A1T4UZQ6</accession>
<proteinExistence type="predicted"/>
<feature type="domain" description="TerB-C" evidence="1">
    <location>
        <begin position="947"/>
        <end position="1074"/>
    </location>
</feature>
<dbReference type="RefSeq" id="WP_078927966.1">
    <property type="nucleotide sequence ID" value="NZ_FUXX01000003.1"/>
</dbReference>
<gene>
    <name evidence="2" type="ORF">SAMN02745213_00354</name>
</gene>
<dbReference type="AlphaFoldDB" id="A0A1T4UZQ6"/>
<dbReference type="EMBL" id="FUXX01000003">
    <property type="protein sequence ID" value="SKA58134.1"/>
    <property type="molecule type" value="Genomic_DNA"/>
</dbReference>
<protein>
    <submittedName>
        <fullName evidence="2">TerB-C domain-containing protein</fullName>
    </submittedName>
</protein>
<dbReference type="InterPro" id="IPR028932">
    <property type="entry name" value="TerB-C"/>
</dbReference>
<dbReference type="Proteomes" id="UP000242432">
    <property type="component" value="Unassembled WGS sequence"/>
</dbReference>
<evidence type="ECO:0000259" key="1">
    <source>
        <dbReference type="Pfam" id="PF15615"/>
    </source>
</evidence>
<name>A0A1T4UZQ6_9GAMM</name>
<keyword evidence="3" id="KW-1185">Reference proteome</keyword>
<evidence type="ECO:0000313" key="2">
    <source>
        <dbReference type="EMBL" id="SKA58134.1"/>
    </source>
</evidence>
<evidence type="ECO:0000313" key="3">
    <source>
        <dbReference type="Proteomes" id="UP000242432"/>
    </source>
</evidence>
<sequence length="1075" mass="124449">MKKDASYYKQRIGDLSSELLETIRDLYTEASSHRFICMSLSELCSTLKLDYTHTEFDKNSQQIYIDINSYLEKINLKLVPCSVPVDLSFYDKIFVTTRPDLNNDEDCAAVKALVAAKKTPTVKDLKHINMMNVKLSNYNIMLRVFEGLFVVSSAKLDPHQRVALNNIISKMELPKEGLAYIRTCYTYSSEYRNRHCDYKNPAFCFKPLDKDNQLKVSQYLAAISASSSYKEPFNLDYPYINDLENAYRQLVASKPEKNDLQIKQLKRINAEFVKEEISTSFVERMFLDLKNNCYNYINSLSAHEKAHIDLCGIISKSSPVLKNELVRNIYRYISSHVTPHIEKLIPLESSLSLQEIDIPDHRAANFIYTTDDKQISIVFPNIYYTQDKVREPEKCENFEEFTAFIKNTVEFKDKSNKTLSSDKTNIQILLFNFFIRLILKNLYLSFDKEDSQKGLEALKDEFDNIQLIELLYIRTLYFAFFESFDNTFESISDKNLLLLGMYYYPELTRLALFSLLASDKEKSIDAYYQKNKEVFELYIYHLVTCNDQSRFKWVRDLKGTTDYFVKAIIRKIRPLINTSLLNSVFRGLNLEKFSTAVEYNSKHDEDFNNYVIFDESLRQMSTHAHKNLQTLIHHPVFANLIAPVTGENTVNNLTGLKSQENLPELLKIEEELSVADNLIKYLSTVKPQTDHTLAKLILGELGRLEAQNIKRNLNEIIFTKNSQLCDIFKIEYSFLATECIEDHLPKLGLMVVPIDMSLPKEARAKLKQHKIITTSLPADEMTDDFMDKLCAAQMAFIIFNYVVPVNTVEIRLSRYMELSPKQNVYAIKFFNTLRLLMHGTKPFEKNYYSNLYAEQKNNPNFKLCISYLKKIVLDEIRTSPLKNYLTEKFSQIFALMNVKSSVKAVKQENERAAEDQNSVSVQKGMPSSLYRSSEHSFFKANSFDTKNLDSSLIDSKLKESAQIQDVITQIRIDEGTLEKEAPEQPEEIKTEISDTPNSDIRYSSENARKLIEAIKSMEAEVIDINEFKGLCLSLKFMSSDAAIEEINDWSYENFDEPLLDYAPEENCIYISTDLI</sequence>